<dbReference type="SMART" id="SM00095">
    <property type="entry name" value="TR_THY"/>
    <property type="match status" value="2"/>
</dbReference>
<dbReference type="InterPro" id="IPR000895">
    <property type="entry name" value="Transthyretin/HIU_hydrolase"/>
</dbReference>
<evidence type="ECO:0000256" key="2">
    <source>
        <dbReference type="ARBA" id="ARBA00007893"/>
    </source>
</evidence>
<dbReference type="SUPFAM" id="SSF49472">
    <property type="entry name" value="Transthyretin (synonym: prealbumin)"/>
    <property type="match status" value="2"/>
</dbReference>
<evidence type="ECO:0000259" key="10">
    <source>
        <dbReference type="SMART" id="SM00095"/>
    </source>
</evidence>
<dbReference type="GO" id="GO:0005179">
    <property type="term" value="F:hormone activity"/>
    <property type="evidence" value="ECO:0007669"/>
    <property type="project" value="UniProtKB-KW"/>
</dbReference>
<dbReference type="EMBL" id="JADDUC010000096">
    <property type="protein sequence ID" value="KAG0118965.1"/>
    <property type="molecule type" value="Genomic_DNA"/>
</dbReference>
<dbReference type="EMBL" id="JADDUC020000001">
    <property type="protein sequence ID" value="KAI1243356.1"/>
    <property type="molecule type" value="Genomic_DNA"/>
</dbReference>
<dbReference type="InterPro" id="IPR023416">
    <property type="entry name" value="Transthyretin/HIU_hydrolase_d"/>
</dbReference>
<evidence type="ECO:0000256" key="8">
    <source>
        <dbReference type="ARBA" id="ARBA00022920"/>
    </source>
</evidence>
<evidence type="ECO:0000256" key="1">
    <source>
        <dbReference type="ARBA" id="ARBA00004613"/>
    </source>
</evidence>
<dbReference type="PRINTS" id="PR00189">
    <property type="entry name" value="TRNSTHYRETIN"/>
</dbReference>
<dbReference type="Proteomes" id="UP000618051">
    <property type="component" value="Unassembled WGS sequence"/>
</dbReference>
<dbReference type="OrthoDB" id="10265230at2759"/>
<evidence type="ECO:0000313" key="12">
    <source>
        <dbReference type="EMBL" id="KAI1243356.1"/>
    </source>
</evidence>
<keyword evidence="4" id="KW-0813">Transport</keyword>
<sequence>MGTQSVFATMKGTQQFMQKAHWRVCEFTYATGLVFFSEAAPLVSHGSVDSKCPLMVKVLDAVRGSPASDVTVKVFKQAGDGSWQDFAVGKTTEYGEIHELTTEEQFVEGKYMVKFETSSYWKALGLSAFHEYADVVFTANDSGHRHYTIAALLSPFSYSTTAVFLLADTDFLAAGKMAFHSVFLVFLAGLALCSEAAPPHPLDAKHPLFVKVVDSVRGSPATNVPVKLYKESADGSWELLSSKQTNEKGGLPELTTKEQFVAGLYKLELDTASYWKSLGLNPFHHHADVVFSANDSGNRHYKIVVVLSPFSYSTTAVLFPDSYHRNTTKR</sequence>
<comment type="similarity">
    <text evidence="2">Belongs to the transthyretin family.</text>
</comment>
<keyword evidence="8" id="KW-0795">Thyroid hormone</keyword>
<keyword evidence="6" id="KW-0765">Sulfation</keyword>
<evidence type="ECO:0000256" key="5">
    <source>
        <dbReference type="ARBA" id="ARBA00022525"/>
    </source>
</evidence>
<evidence type="ECO:0000313" key="11">
    <source>
        <dbReference type="EMBL" id="KAG0118965.1"/>
    </source>
</evidence>
<dbReference type="GO" id="GO:0005615">
    <property type="term" value="C:extracellular space"/>
    <property type="evidence" value="ECO:0007669"/>
    <property type="project" value="TreeGrafter"/>
</dbReference>
<gene>
    <name evidence="12" type="ORF">IHE44_0000951</name>
    <name evidence="11" type="ORF">IHE44_015033</name>
</gene>
<accession>A0A835TUR2</accession>
<name>A0A835TUR2_9PASS</name>
<evidence type="ECO:0000256" key="6">
    <source>
        <dbReference type="ARBA" id="ARBA00022641"/>
    </source>
</evidence>
<comment type="caution">
    <text evidence="11">The sequence shown here is derived from an EMBL/GenBank/DDBJ whole genome shotgun (WGS) entry which is preliminary data.</text>
</comment>
<dbReference type="GO" id="GO:0006144">
    <property type="term" value="P:purine nucleobase metabolic process"/>
    <property type="evidence" value="ECO:0007669"/>
    <property type="project" value="TreeGrafter"/>
</dbReference>
<dbReference type="InterPro" id="IPR036817">
    <property type="entry name" value="Transthyretin/HIU_hydrolase_sf"/>
</dbReference>
<dbReference type="PANTHER" id="PTHR10395">
    <property type="entry name" value="URICASE AND TRANSTHYRETIN-RELATED"/>
    <property type="match status" value="1"/>
</dbReference>
<protein>
    <recommendedName>
        <fullName evidence="3">Transthyretin</fullName>
    </recommendedName>
    <alternativeName>
        <fullName evidence="9">Prealbumin</fullName>
    </alternativeName>
</protein>
<evidence type="ECO:0000256" key="4">
    <source>
        <dbReference type="ARBA" id="ARBA00022448"/>
    </source>
</evidence>
<dbReference type="GO" id="GO:0070324">
    <property type="term" value="F:thyroid hormone binding"/>
    <property type="evidence" value="ECO:0007669"/>
    <property type="project" value="TreeGrafter"/>
</dbReference>
<organism evidence="11">
    <name type="scientific">Lamprotornis superbus</name>
    <dbReference type="NCBI Taxonomy" id="245042"/>
    <lineage>
        <taxon>Eukaryota</taxon>
        <taxon>Metazoa</taxon>
        <taxon>Chordata</taxon>
        <taxon>Craniata</taxon>
        <taxon>Vertebrata</taxon>
        <taxon>Euteleostomi</taxon>
        <taxon>Archelosauria</taxon>
        <taxon>Archosauria</taxon>
        <taxon>Dinosauria</taxon>
        <taxon>Saurischia</taxon>
        <taxon>Theropoda</taxon>
        <taxon>Coelurosauria</taxon>
        <taxon>Aves</taxon>
        <taxon>Neognathae</taxon>
        <taxon>Neoaves</taxon>
        <taxon>Telluraves</taxon>
        <taxon>Australaves</taxon>
        <taxon>Passeriformes</taxon>
        <taxon>Sturnidae</taxon>
        <taxon>Lamprotornis</taxon>
    </lineage>
</organism>
<evidence type="ECO:0000256" key="3">
    <source>
        <dbReference type="ARBA" id="ARBA00021606"/>
    </source>
</evidence>
<dbReference type="InterPro" id="IPR023419">
    <property type="entry name" value="Transthyretin_CS"/>
</dbReference>
<keyword evidence="7" id="KW-0372">Hormone</keyword>
<feature type="domain" description="Transthyretin/hydroxyisourate hydrolase" evidence="10">
    <location>
        <begin position="49"/>
        <end position="169"/>
    </location>
</feature>
<dbReference type="PROSITE" id="PS00768">
    <property type="entry name" value="TRANSTHYRETIN_1"/>
    <property type="match status" value="1"/>
</dbReference>
<dbReference type="AlphaFoldDB" id="A0A835TUR2"/>
<evidence type="ECO:0000256" key="9">
    <source>
        <dbReference type="ARBA" id="ARBA00031604"/>
    </source>
</evidence>
<comment type="subcellular location">
    <subcellularLocation>
        <location evidence="1">Secreted</location>
    </subcellularLocation>
</comment>
<dbReference type="PANTHER" id="PTHR10395:SF12">
    <property type="entry name" value="TRANSTHYRETIN"/>
    <property type="match status" value="1"/>
</dbReference>
<reference evidence="12 13" key="2">
    <citation type="journal article" date="2021" name="J. Hered.">
        <title>Feather Gene Expression Elucidates the Developmental Basis of Plumage Iridescence in African Starlings.</title>
        <authorList>
            <person name="Rubenstein D.R."/>
            <person name="Corvelo A."/>
            <person name="MacManes M.D."/>
            <person name="Maia R."/>
            <person name="Narzisi G."/>
            <person name="Rousaki A."/>
            <person name="Vandenabeele P."/>
            <person name="Shawkey M.D."/>
            <person name="Solomon J."/>
        </authorList>
    </citation>
    <scope>NUCLEOTIDE SEQUENCE [LARGE SCALE GENOMIC DNA]</scope>
    <source>
        <strain evidence="12">SS15</strain>
    </source>
</reference>
<keyword evidence="5" id="KW-0964">Secreted</keyword>
<feature type="domain" description="Transthyretin/hydroxyisourate hydrolase" evidence="10">
    <location>
        <begin position="203"/>
        <end position="323"/>
    </location>
</feature>
<reference evidence="12" key="3">
    <citation type="submission" date="2022-01" db="EMBL/GenBank/DDBJ databases">
        <authorList>
            <person name="Rubenstein D.R."/>
        </authorList>
    </citation>
    <scope>NUCLEOTIDE SEQUENCE</scope>
    <source>
        <strain evidence="12">SS15</strain>
        <tissue evidence="12">Liver</tissue>
    </source>
</reference>
<dbReference type="PROSITE" id="PS00769">
    <property type="entry name" value="TRANSTHYRETIN_2"/>
    <property type="match status" value="1"/>
</dbReference>
<dbReference type="Gene3D" id="2.60.40.180">
    <property type="entry name" value="Transthyretin/hydroxyisourate hydrolase domain"/>
    <property type="match status" value="2"/>
</dbReference>
<dbReference type="InterPro" id="IPR023418">
    <property type="entry name" value="Thyroxine_BS"/>
</dbReference>
<keyword evidence="13" id="KW-1185">Reference proteome</keyword>
<dbReference type="FunFam" id="2.60.40.180:FF:000002">
    <property type="entry name" value="Transthyretin"/>
    <property type="match status" value="2"/>
</dbReference>
<evidence type="ECO:0000313" key="13">
    <source>
        <dbReference type="Proteomes" id="UP000618051"/>
    </source>
</evidence>
<reference evidence="11" key="1">
    <citation type="submission" date="2020-10" db="EMBL/GenBank/DDBJ databases">
        <title>Feather gene expression reveals the developmental basis of iridescence in African starlings.</title>
        <authorList>
            <person name="Rubenstein D.R."/>
        </authorList>
    </citation>
    <scope>NUCLEOTIDE SEQUENCE</scope>
    <source>
        <strain evidence="11">SS15</strain>
        <tissue evidence="11">Liver</tissue>
    </source>
</reference>
<evidence type="ECO:0000256" key="7">
    <source>
        <dbReference type="ARBA" id="ARBA00022702"/>
    </source>
</evidence>
<dbReference type="Pfam" id="PF00576">
    <property type="entry name" value="Transthyretin"/>
    <property type="match status" value="2"/>
</dbReference>
<proteinExistence type="inferred from homology"/>